<dbReference type="SUPFAM" id="SSF54001">
    <property type="entry name" value="Cysteine proteinases"/>
    <property type="match status" value="1"/>
</dbReference>
<evidence type="ECO:0000313" key="6">
    <source>
        <dbReference type="Proteomes" id="UP001186944"/>
    </source>
</evidence>
<feature type="binding site" evidence="3">
    <location>
        <position position="409"/>
    </location>
    <ligand>
        <name>Ca(2+)</name>
        <dbReference type="ChEBI" id="CHEBI:29108"/>
    </ligand>
</feature>
<reference evidence="5" key="1">
    <citation type="submission" date="2019-08" db="EMBL/GenBank/DDBJ databases">
        <title>The improved chromosome-level genome for the pearl oyster Pinctada fucata martensii using PacBio sequencing and Hi-C.</title>
        <authorList>
            <person name="Zheng Z."/>
        </authorList>
    </citation>
    <scope>NUCLEOTIDE SEQUENCE</scope>
    <source>
        <strain evidence="5">ZZ-2019</strain>
        <tissue evidence="5">Adductor muscle</tissue>
    </source>
</reference>
<dbReference type="InterPro" id="IPR050779">
    <property type="entry name" value="Transglutaminase"/>
</dbReference>
<dbReference type="InterPro" id="IPR036238">
    <property type="entry name" value="Transglutaminase_C_sf"/>
</dbReference>
<dbReference type="InterPro" id="IPR013783">
    <property type="entry name" value="Ig-like_fold"/>
</dbReference>
<evidence type="ECO:0000256" key="1">
    <source>
        <dbReference type="ARBA" id="ARBA00005968"/>
    </source>
</evidence>
<dbReference type="InterPro" id="IPR013808">
    <property type="entry name" value="Transglutaminase_AS"/>
</dbReference>
<dbReference type="InterPro" id="IPR036985">
    <property type="entry name" value="Transglutaminase-like_sf"/>
</dbReference>
<dbReference type="Gene3D" id="2.60.40.10">
    <property type="entry name" value="Immunoglobulins"/>
    <property type="match status" value="3"/>
</dbReference>
<dbReference type="PANTHER" id="PTHR11590">
    <property type="entry name" value="PROTEIN-GLUTAMINE GAMMA-GLUTAMYLTRANSFERASE"/>
    <property type="match status" value="1"/>
</dbReference>
<keyword evidence="3" id="KW-0106">Calcium</keyword>
<dbReference type="InterPro" id="IPR038765">
    <property type="entry name" value="Papain-like_cys_pep_sf"/>
</dbReference>
<keyword evidence="3" id="KW-0479">Metal-binding</keyword>
<dbReference type="Proteomes" id="UP001186944">
    <property type="component" value="Unassembled WGS sequence"/>
</dbReference>
<dbReference type="SMART" id="SM00460">
    <property type="entry name" value="TGc"/>
    <property type="match status" value="1"/>
</dbReference>
<feature type="active site" evidence="2">
    <location>
        <position position="362"/>
    </location>
</feature>
<dbReference type="Pfam" id="PF01841">
    <property type="entry name" value="Transglut_core"/>
    <property type="match status" value="1"/>
</dbReference>
<evidence type="ECO:0000256" key="2">
    <source>
        <dbReference type="PIRSR" id="PIRSR000459-1"/>
    </source>
</evidence>
<dbReference type="GO" id="GO:0003810">
    <property type="term" value="F:protein-glutamine gamma-glutamyltransferase activity"/>
    <property type="evidence" value="ECO:0007669"/>
    <property type="project" value="InterPro"/>
</dbReference>
<keyword evidence="6" id="KW-1185">Reference proteome</keyword>
<dbReference type="InterPro" id="IPR014756">
    <property type="entry name" value="Ig_E-set"/>
</dbReference>
<feature type="active site" evidence="2">
    <location>
        <position position="275"/>
    </location>
</feature>
<sequence length="714" mass="81116">VTEIDLHITENAREHHTDRYDLTQKSKDAELVIRRGQPFLMDVTFNRPYNIELHDLYLVFEIGDSPNSRAGTRARMILDEEGKKPSGYNIWHARLLKREKNTIYIEVQASCESIIGEWSLAIDTKLQGNNDKFDRYIHKEDINIILNPWCKGDTVYMPDEKLLNEYILNDKGAVFKGSSKSCYATNWFFAQFEDGILETCYQILRKGNNYKYTTALADPVKIARQLTYLINGQVLVGNWSGDYSGGEKPTHWKGTDAILEKYAQTNGEPVRFGQCWVFSAVTTTICRALGMPCKSVTCIGSAHDTDESTTIDQYFLPDEDGKLKKSSNLTSDSIWNFHVWNEVFLKRTDLHDDKFDGWQVIDSTPQEASSEDLFEGKYACGPASVGAIKNGQCSRAFDAKFIFAEVNADVTKWKKKGWEWVIWEVDRKKVGTRILSKDPDGKSLSGRNGSLTYSASLRHDVTSDYKYREGSSEERKAVLNAGLASNIYRERGYIDAKPKEVEIRMRDFDKVLMGEDFTLSFDVENTTSGSVGLDYITVSISTQDYTGSVHGVYFEKEYPGMMIKANSVQTLNVQVEADMYIKHLTEQGDMEAVVIAKLKDTWDDFIHLTDNFRLGWFDIDIEGPEKVKVGEEFEVKLSFKNSMPVTLTDCKLSWEGAGFYKEENVKISDIAGKSDWSFKVTIKPKKRNSDGELIVSLDCNELPDITGKLDIAVY</sequence>
<name>A0AA88XIK2_PINIB</name>
<feature type="active site" evidence="2">
    <location>
        <position position="338"/>
    </location>
</feature>
<dbReference type="EMBL" id="VSWD01000012">
    <property type="protein sequence ID" value="KAK3085991.1"/>
    <property type="molecule type" value="Genomic_DNA"/>
</dbReference>
<dbReference type="InterPro" id="IPR023608">
    <property type="entry name" value="Transglutaminase_animal"/>
</dbReference>
<dbReference type="AlphaFoldDB" id="A0AA88XIK2"/>
<feature type="binding site" evidence="3">
    <location>
        <position position="469"/>
    </location>
    <ligand>
        <name>Ca(2+)</name>
        <dbReference type="ChEBI" id="CHEBI:29108"/>
    </ligand>
</feature>
<dbReference type="InterPro" id="IPR002931">
    <property type="entry name" value="Transglutaminase-like"/>
</dbReference>
<comment type="similarity">
    <text evidence="1">Belongs to the transglutaminase superfamily. Transglutaminase family.</text>
</comment>
<dbReference type="GO" id="GO:0046872">
    <property type="term" value="F:metal ion binding"/>
    <property type="evidence" value="ECO:0007669"/>
    <property type="project" value="UniProtKB-KW"/>
</dbReference>
<feature type="domain" description="Transglutaminase-like" evidence="4">
    <location>
        <begin position="267"/>
        <end position="365"/>
    </location>
</feature>
<dbReference type="FunFam" id="3.90.260.10:FF:000002">
    <property type="entry name" value="Erythrocyte membrane protein band 4.2"/>
    <property type="match status" value="1"/>
</dbReference>
<protein>
    <recommendedName>
        <fullName evidence="4">Transglutaminase-like domain-containing protein</fullName>
    </recommendedName>
</protein>
<evidence type="ECO:0000313" key="5">
    <source>
        <dbReference type="EMBL" id="KAK3085991.1"/>
    </source>
</evidence>
<dbReference type="PROSITE" id="PS00547">
    <property type="entry name" value="TRANSGLUTAMINASES"/>
    <property type="match status" value="1"/>
</dbReference>
<accession>A0AA88XIK2</accession>
<feature type="binding site" evidence="3">
    <location>
        <position position="407"/>
    </location>
    <ligand>
        <name>Ca(2+)</name>
        <dbReference type="ChEBI" id="CHEBI:29108"/>
    </ligand>
</feature>
<dbReference type="Pfam" id="PF00868">
    <property type="entry name" value="Transglut_N"/>
    <property type="match status" value="1"/>
</dbReference>
<dbReference type="SUPFAM" id="SSF81296">
    <property type="entry name" value="E set domains"/>
    <property type="match status" value="1"/>
</dbReference>
<evidence type="ECO:0000256" key="3">
    <source>
        <dbReference type="PIRSR" id="PIRSR000459-2"/>
    </source>
</evidence>
<proteinExistence type="inferred from homology"/>
<dbReference type="InterPro" id="IPR001102">
    <property type="entry name" value="Transglutaminase_N"/>
</dbReference>
<dbReference type="PIRSF" id="PIRSF000459">
    <property type="entry name" value="TGM_EBP42"/>
    <property type="match status" value="1"/>
</dbReference>
<comment type="caution">
    <text evidence="5">The sequence shown here is derived from an EMBL/GenBank/DDBJ whole genome shotgun (WGS) entry which is preliminary data.</text>
</comment>
<organism evidence="5 6">
    <name type="scientific">Pinctada imbricata</name>
    <name type="common">Atlantic pearl-oyster</name>
    <name type="synonym">Pinctada martensii</name>
    <dbReference type="NCBI Taxonomy" id="66713"/>
    <lineage>
        <taxon>Eukaryota</taxon>
        <taxon>Metazoa</taxon>
        <taxon>Spiralia</taxon>
        <taxon>Lophotrochozoa</taxon>
        <taxon>Mollusca</taxon>
        <taxon>Bivalvia</taxon>
        <taxon>Autobranchia</taxon>
        <taxon>Pteriomorphia</taxon>
        <taxon>Pterioida</taxon>
        <taxon>Pterioidea</taxon>
        <taxon>Pteriidae</taxon>
        <taxon>Pinctada</taxon>
    </lineage>
</organism>
<dbReference type="Gene3D" id="3.90.260.10">
    <property type="entry name" value="Transglutaminase-like"/>
    <property type="match status" value="1"/>
</dbReference>
<dbReference type="PANTHER" id="PTHR11590:SF40">
    <property type="entry name" value="HEMOCYTE PROTEIN-GLUTAMINE GAMMA-GLUTAMYLTRANSFERASE-LIKE PROTEIN"/>
    <property type="match status" value="1"/>
</dbReference>
<evidence type="ECO:0000259" key="4">
    <source>
        <dbReference type="SMART" id="SM00460"/>
    </source>
</evidence>
<feature type="binding site" evidence="3">
    <location>
        <position position="474"/>
    </location>
    <ligand>
        <name>Ca(2+)</name>
        <dbReference type="ChEBI" id="CHEBI:29108"/>
    </ligand>
</feature>
<comment type="cofactor">
    <cofactor evidence="3">
        <name>Ca(2+)</name>
        <dbReference type="ChEBI" id="CHEBI:29108"/>
    </cofactor>
    <text evidence="3">Binds 1 Ca(2+) ion per subunit.</text>
</comment>
<gene>
    <name evidence="5" type="ORF">FSP39_011813</name>
</gene>
<dbReference type="SUPFAM" id="SSF49309">
    <property type="entry name" value="Transglutaminase, two C-terminal domains"/>
    <property type="match status" value="2"/>
</dbReference>
<feature type="non-terminal residue" evidence="5">
    <location>
        <position position="1"/>
    </location>
</feature>